<dbReference type="NCBIfam" id="TIGR01538">
    <property type="entry name" value="portal_SPP1"/>
    <property type="match status" value="1"/>
</dbReference>
<dbReference type="Pfam" id="PF05133">
    <property type="entry name" value="SPP1_portal"/>
    <property type="match status" value="1"/>
</dbReference>
<gene>
    <name evidence="1" type="ORF">ERS852540_01955</name>
</gene>
<proteinExistence type="predicted"/>
<name>A0A174ZZR5_9FIRM</name>
<accession>A0A174ZZR5</accession>
<dbReference type="OrthoDB" id="1697867at2"/>
<dbReference type="InterPro" id="IPR021145">
    <property type="entry name" value="Portal_protein_SPP1_Gp6-like"/>
</dbReference>
<reference evidence="1 2" key="1">
    <citation type="submission" date="2015-09" db="EMBL/GenBank/DDBJ databases">
        <authorList>
            <consortium name="Pathogen Informatics"/>
        </authorList>
    </citation>
    <scope>NUCLEOTIDE SEQUENCE [LARGE SCALE GENOMIC DNA]</scope>
    <source>
        <strain evidence="1 2">2789STDY5834928</strain>
    </source>
</reference>
<dbReference type="InterPro" id="IPR006428">
    <property type="entry name" value="Portal_SPP1-type"/>
</dbReference>
<dbReference type="AlphaFoldDB" id="A0A174ZZR5"/>
<evidence type="ECO:0000313" key="2">
    <source>
        <dbReference type="Proteomes" id="UP000095662"/>
    </source>
</evidence>
<dbReference type="EMBL" id="CZBY01000017">
    <property type="protein sequence ID" value="CUQ89596.1"/>
    <property type="molecule type" value="Genomic_DNA"/>
</dbReference>
<evidence type="ECO:0000313" key="1">
    <source>
        <dbReference type="EMBL" id="CUQ89596.1"/>
    </source>
</evidence>
<protein>
    <submittedName>
        <fullName evidence="1">Phage portal protein, SPP1 family</fullName>
    </submittedName>
</protein>
<dbReference type="Proteomes" id="UP000095662">
    <property type="component" value="Unassembled WGS sequence"/>
</dbReference>
<organism evidence="1 2">
    <name type="scientific">[Eubacterium] siraeum</name>
    <dbReference type="NCBI Taxonomy" id="39492"/>
    <lineage>
        <taxon>Bacteria</taxon>
        <taxon>Bacillati</taxon>
        <taxon>Bacillota</taxon>
        <taxon>Clostridia</taxon>
        <taxon>Eubacteriales</taxon>
        <taxon>Oscillospiraceae</taxon>
        <taxon>Oscillospiraceae incertae sedis</taxon>
    </lineage>
</organism>
<sequence>MITSPIFTTDKTAEMITPKVACDYIEKHDKYEMPRLTMLDNYYCGRQHICDRHKSDDMLCNNRVMINHAAYIAKFTSSYLIATPVSYSGKDDTDITAITDCLSYADSSTQDADLALDAAIFGRAYELIYMDADSRPKFARITPLSAFVVYDDTVEQNPVFAVYYYPVFEPGNSTPECFKCQLMTDTITQDFELTSNFGLKSEGEAVPHYFGKVPLNEIYNDGQRQGDFEQVISLIDAYNTLQSDRVNDKEQFVDSLMYIKGQILGETDDEKAETYSDIQRNRVVELSQDGEIGFLTRQFDEASVEVLRKSIVTDIHKISGVPDMSDDNFAGNASGVAMKYKLLNLEQITKTKERYFTEGLRYRLGCLSNIIGIKGSYIDPKLIDITFTRSLPQNELELSQVVATLDGKVPQETLLSLLPFVKDPQSAAEELRQQKQDAIAAQQQMFMNTPLARGESNEESE</sequence>
<dbReference type="STRING" id="39492.ERS852540_01955"/>